<protein>
    <submittedName>
        <fullName evidence="1">Uncharacterized protein</fullName>
    </submittedName>
</protein>
<reference evidence="1 2" key="1">
    <citation type="submission" date="2019-02" db="EMBL/GenBank/DDBJ databases">
        <title>Deep-cultivation of Planctomycetes and their phenomic and genomic characterization uncovers novel biology.</title>
        <authorList>
            <person name="Wiegand S."/>
            <person name="Jogler M."/>
            <person name="Boedeker C."/>
            <person name="Pinto D."/>
            <person name="Vollmers J."/>
            <person name="Rivas-Marin E."/>
            <person name="Kohn T."/>
            <person name="Peeters S.H."/>
            <person name="Heuer A."/>
            <person name="Rast P."/>
            <person name="Oberbeckmann S."/>
            <person name="Bunk B."/>
            <person name="Jeske O."/>
            <person name="Meyerdierks A."/>
            <person name="Storesund J.E."/>
            <person name="Kallscheuer N."/>
            <person name="Luecker S."/>
            <person name="Lage O.M."/>
            <person name="Pohl T."/>
            <person name="Merkel B.J."/>
            <person name="Hornburger P."/>
            <person name="Mueller R.-W."/>
            <person name="Bruemmer F."/>
            <person name="Labrenz M."/>
            <person name="Spormann A.M."/>
            <person name="Op den Camp H."/>
            <person name="Overmann J."/>
            <person name="Amann R."/>
            <person name="Jetten M.S.M."/>
            <person name="Mascher T."/>
            <person name="Medema M.H."/>
            <person name="Devos D.P."/>
            <person name="Kaster A.-K."/>
            <person name="Ovreas L."/>
            <person name="Rohde M."/>
            <person name="Galperin M.Y."/>
            <person name="Jogler C."/>
        </authorList>
    </citation>
    <scope>NUCLEOTIDE SEQUENCE [LARGE SCALE GENOMIC DNA]</scope>
    <source>
        <strain evidence="1 2">HG66A1</strain>
    </source>
</reference>
<evidence type="ECO:0000313" key="1">
    <source>
        <dbReference type="EMBL" id="QDT24442.1"/>
    </source>
</evidence>
<gene>
    <name evidence="1" type="ORF">HG66A1_62740</name>
</gene>
<proteinExistence type="predicted"/>
<evidence type="ECO:0000313" key="2">
    <source>
        <dbReference type="Proteomes" id="UP000320421"/>
    </source>
</evidence>
<name>A0A517PYN6_9PLAN</name>
<dbReference type="EMBL" id="CP036266">
    <property type="protein sequence ID" value="QDT24442.1"/>
    <property type="molecule type" value="Genomic_DNA"/>
</dbReference>
<dbReference type="RefSeq" id="WP_145193138.1">
    <property type="nucleotide sequence ID" value="NZ_CP036266.1"/>
</dbReference>
<sequence>MSIRIIHGASEASFELSGHPIYLVAEKLRDILNVPSQFISYLDGRLVSNNYVLDGKHEVLEFVKPFGRKGGLPDFWSENELLEFFGNEAIERIVEAGLDLESNSVIPKSEVIAWNDWLHNSEEPRLEIPARVNIKKEIIQMNGENYHIDQEMAAIVKCIVDAKGAWITTTEMQKKYPEYIVNNRVDDVIRRKIFTHKSGIGDYIESCWKGYHLTSLKE</sequence>
<dbReference type="OrthoDB" id="298043at2"/>
<dbReference type="AlphaFoldDB" id="A0A517PYN6"/>
<keyword evidence="2" id="KW-1185">Reference proteome</keyword>
<dbReference type="Proteomes" id="UP000320421">
    <property type="component" value="Chromosome"/>
</dbReference>
<organism evidence="1 2">
    <name type="scientific">Gimesia chilikensis</name>
    <dbReference type="NCBI Taxonomy" id="2605989"/>
    <lineage>
        <taxon>Bacteria</taxon>
        <taxon>Pseudomonadati</taxon>
        <taxon>Planctomycetota</taxon>
        <taxon>Planctomycetia</taxon>
        <taxon>Planctomycetales</taxon>
        <taxon>Planctomycetaceae</taxon>
        <taxon>Gimesia</taxon>
    </lineage>
</organism>
<accession>A0A517PYN6</accession>